<accession>A0A0A9F5J7</accession>
<organism evidence="1">
    <name type="scientific">Arundo donax</name>
    <name type="common">Giant reed</name>
    <name type="synonym">Donax arundinaceus</name>
    <dbReference type="NCBI Taxonomy" id="35708"/>
    <lineage>
        <taxon>Eukaryota</taxon>
        <taxon>Viridiplantae</taxon>
        <taxon>Streptophyta</taxon>
        <taxon>Embryophyta</taxon>
        <taxon>Tracheophyta</taxon>
        <taxon>Spermatophyta</taxon>
        <taxon>Magnoliopsida</taxon>
        <taxon>Liliopsida</taxon>
        <taxon>Poales</taxon>
        <taxon>Poaceae</taxon>
        <taxon>PACMAD clade</taxon>
        <taxon>Arundinoideae</taxon>
        <taxon>Arundineae</taxon>
        <taxon>Arundo</taxon>
    </lineage>
</organism>
<reference evidence="1" key="1">
    <citation type="submission" date="2014-09" db="EMBL/GenBank/DDBJ databases">
        <authorList>
            <person name="Magalhaes I.L.F."/>
            <person name="Oliveira U."/>
            <person name="Santos F.R."/>
            <person name="Vidigal T.H.D.A."/>
            <person name="Brescovit A.D."/>
            <person name="Santos A.J."/>
        </authorList>
    </citation>
    <scope>NUCLEOTIDE SEQUENCE</scope>
    <source>
        <tissue evidence="1">Shoot tissue taken approximately 20 cm above the soil surface</tissue>
    </source>
</reference>
<reference evidence="1" key="2">
    <citation type="journal article" date="2015" name="Data Brief">
        <title>Shoot transcriptome of the giant reed, Arundo donax.</title>
        <authorList>
            <person name="Barrero R.A."/>
            <person name="Guerrero F.D."/>
            <person name="Moolhuijzen P."/>
            <person name="Goolsby J.A."/>
            <person name="Tidwell J."/>
            <person name="Bellgard S.E."/>
            <person name="Bellgard M.I."/>
        </authorList>
    </citation>
    <scope>NUCLEOTIDE SEQUENCE</scope>
    <source>
        <tissue evidence="1">Shoot tissue taken approximately 20 cm above the soil surface</tissue>
    </source>
</reference>
<sequence length="49" mass="5903">MRFRITGMFVQFSFVYCSAIPFNTDYRRFLLLPICPSKKCHWYLCCSIV</sequence>
<proteinExistence type="predicted"/>
<dbReference type="EMBL" id="GBRH01191412">
    <property type="protein sequence ID" value="JAE06484.1"/>
    <property type="molecule type" value="Transcribed_RNA"/>
</dbReference>
<protein>
    <submittedName>
        <fullName evidence="1">Uncharacterized protein</fullName>
    </submittedName>
</protein>
<evidence type="ECO:0000313" key="1">
    <source>
        <dbReference type="EMBL" id="JAE06484.1"/>
    </source>
</evidence>
<dbReference type="AlphaFoldDB" id="A0A0A9F5J7"/>
<name>A0A0A9F5J7_ARUDO</name>